<dbReference type="EMBL" id="LGRX02020678">
    <property type="protein sequence ID" value="KAK3257316.1"/>
    <property type="molecule type" value="Genomic_DNA"/>
</dbReference>
<dbReference type="Proteomes" id="UP001190700">
    <property type="component" value="Unassembled WGS sequence"/>
</dbReference>
<protein>
    <submittedName>
        <fullName evidence="2">Uncharacterized protein</fullName>
    </submittedName>
</protein>
<feature type="coiled-coil region" evidence="1">
    <location>
        <begin position="100"/>
        <end position="233"/>
    </location>
</feature>
<gene>
    <name evidence="2" type="ORF">CYMTET_33593</name>
</gene>
<name>A0AAE0FDD5_9CHLO</name>
<feature type="coiled-coil region" evidence="1">
    <location>
        <begin position="23"/>
        <end position="71"/>
    </location>
</feature>
<keyword evidence="3" id="KW-1185">Reference proteome</keyword>
<accession>A0AAE0FDD5</accession>
<sequence>MSFAPKLSRPRAPISEQWYVRKVESTQAQKEKLDEKYHDMRKEVRSLSTTVEGLDRALEESQRSARNYEHESAESMVKLRQANHENFELHERALIADGKLQEAETKVHNMKRLLGKTEADRLSTQAAHEAHCTGLAQSVEACSSELKEVSEERRQLAERCEMLEARLRQLNDQNFSLQNKHNTLAEDHHRALAKVAELEKLLENVDESFVHSRHRLETEKIQLMERVTLLEDRLRNAEVGRDATESARQQLFNKMELVCSWHSLFACPLITPATCTCNPLISTSPYR</sequence>
<proteinExistence type="predicted"/>
<reference evidence="2 3" key="1">
    <citation type="journal article" date="2015" name="Genome Biol. Evol.">
        <title>Comparative Genomics of a Bacterivorous Green Alga Reveals Evolutionary Causalities and Consequences of Phago-Mixotrophic Mode of Nutrition.</title>
        <authorList>
            <person name="Burns J.A."/>
            <person name="Paasch A."/>
            <person name="Narechania A."/>
            <person name="Kim E."/>
        </authorList>
    </citation>
    <scope>NUCLEOTIDE SEQUENCE [LARGE SCALE GENOMIC DNA]</scope>
    <source>
        <strain evidence="2 3">PLY_AMNH</strain>
    </source>
</reference>
<evidence type="ECO:0000256" key="1">
    <source>
        <dbReference type="SAM" id="Coils"/>
    </source>
</evidence>
<keyword evidence="1" id="KW-0175">Coiled coil</keyword>
<dbReference type="AlphaFoldDB" id="A0AAE0FDD5"/>
<dbReference type="Gene3D" id="1.20.5.340">
    <property type="match status" value="1"/>
</dbReference>
<evidence type="ECO:0000313" key="3">
    <source>
        <dbReference type="Proteomes" id="UP001190700"/>
    </source>
</evidence>
<comment type="caution">
    <text evidence="2">The sequence shown here is derived from an EMBL/GenBank/DDBJ whole genome shotgun (WGS) entry which is preliminary data.</text>
</comment>
<organism evidence="2 3">
    <name type="scientific">Cymbomonas tetramitiformis</name>
    <dbReference type="NCBI Taxonomy" id="36881"/>
    <lineage>
        <taxon>Eukaryota</taxon>
        <taxon>Viridiplantae</taxon>
        <taxon>Chlorophyta</taxon>
        <taxon>Pyramimonadophyceae</taxon>
        <taxon>Pyramimonadales</taxon>
        <taxon>Pyramimonadaceae</taxon>
        <taxon>Cymbomonas</taxon>
    </lineage>
</organism>
<evidence type="ECO:0000313" key="2">
    <source>
        <dbReference type="EMBL" id="KAK3257316.1"/>
    </source>
</evidence>